<dbReference type="AlphaFoldDB" id="A0A839HDD3"/>
<dbReference type="EMBL" id="JABVCQ010000005">
    <property type="protein sequence ID" value="MBB1125197.1"/>
    <property type="molecule type" value="Genomic_DNA"/>
</dbReference>
<name>A0A839HDD3_9GAMM</name>
<evidence type="ECO:0000256" key="4">
    <source>
        <dbReference type="ARBA" id="ARBA00023136"/>
    </source>
</evidence>
<dbReference type="InterPro" id="IPR006260">
    <property type="entry name" value="TonB/TolA_C"/>
</dbReference>
<evidence type="ECO:0000313" key="8">
    <source>
        <dbReference type="Proteomes" id="UP000548632"/>
    </source>
</evidence>
<reference evidence="7 8" key="1">
    <citation type="journal article" date="2020" name="Arch. Microbiol.">
        <title>The genome sequence of the giant phototrophic gammaproteobacterium Thiospirillum jenense gives insight into its physiological properties and phylogenetic relationships.</title>
        <authorList>
            <person name="Imhoff J.F."/>
            <person name="Meyer T.E."/>
            <person name="Kyndt J.A."/>
        </authorList>
    </citation>
    <scope>NUCLEOTIDE SEQUENCE [LARGE SCALE GENOMIC DNA]</scope>
    <source>
        <strain evidence="7 8">DSM 216</strain>
    </source>
</reference>
<protein>
    <submittedName>
        <fullName evidence="7">TonB family protein</fullName>
    </submittedName>
</protein>
<dbReference type="GO" id="GO:0016020">
    <property type="term" value="C:membrane"/>
    <property type="evidence" value="ECO:0007669"/>
    <property type="project" value="UniProtKB-SubCell"/>
</dbReference>
<accession>A0A839HDD3</accession>
<comment type="caution">
    <text evidence="7">The sequence shown here is derived from an EMBL/GenBank/DDBJ whole genome shotgun (WGS) entry which is preliminary data.</text>
</comment>
<comment type="subcellular location">
    <subcellularLocation>
        <location evidence="1">Membrane</location>
        <topology evidence="1">Single-pass membrane protein</topology>
    </subcellularLocation>
</comment>
<dbReference type="NCBIfam" id="TIGR01352">
    <property type="entry name" value="tonB_Cterm"/>
    <property type="match status" value="1"/>
</dbReference>
<evidence type="ECO:0000256" key="2">
    <source>
        <dbReference type="ARBA" id="ARBA00022692"/>
    </source>
</evidence>
<keyword evidence="2" id="KW-0812">Transmembrane</keyword>
<dbReference type="GO" id="GO:0055085">
    <property type="term" value="P:transmembrane transport"/>
    <property type="evidence" value="ECO:0007669"/>
    <property type="project" value="InterPro"/>
</dbReference>
<evidence type="ECO:0000256" key="5">
    <source>
        <dbReference type="SAM" id="MobiDB-lite"/>
    </source>
</evidence>
<evidence type="ECO:0000259" key="6">
    <source>
        <dbReference type="PROSITE" id="PS52015"/>
    </source>
</evidence>
<dbReference type="Pfam" id="PF03544">
    <property type="entry name" value="TonB_C"/>
    <property type="match status" value="1"/>
</dbReference>
<feature type="region of interest" description="Disordered" evidence="5">
    <location>
        <begin position="139"/>
        <end position="229"/>
    </location>
</feature>
<evidence type="ECO:0000313" key="7">
    <source>
        <dbReference type="EMBL" id="MBB1125197.1"/>
    </source>
</evidence>
<dbReference type="RefSeq" id="WP_182582374.1">
    <property type="nucleotide sequence ID" value="NZ_JABVCQ010000005.1"/>
</dbReference>
<dbReference type="PROSITE" id="PS52015">
    <property type="entry name" value="TONB_CTD"/>
    <property type="match status" value="1"/>
</dbReference>
<keyword evidence="8" id="KW-1185">Reference proteome</keyword>
<feature type="region of interest" description="Disordered" evidence="5">
    <location>
        <begin position="84"/>
        <end position="116"/>
    </location>
</feature>
<dbReference type="Gene3D" id="3.30.1150.10">
    <property type="match status" value="1"/>
</dbReference>
<evidence type="ECO:0000256" key="1">
    <source>
        <dbReference type="ARBA" id="ARBA00004167"/>
    </source>
</evidence>
<dbReference type="Proteomes" id="UP000548632">
    <property type="component" value="Unassembled WGS sequence"/>
</dbReference>
<evidence type="ECO:0000256" key="3">
    <source>
        <dbReference type="ARBA" id="ARBA00022989"/>
    </source>
</evidence>
<organism evidence="7 8">
    <name type="scientific">Thiospirillum jenense</name>
    <dbReference type="NCBI Taxonomy" id="1653858"/>
    <lineage>
        <taxon>Bacteria</taxon>
        <taxon>Pseudomonadati</taxon>
        <taxon>Pseudomonadota</taxon>
        <taxon>Gammaproteobacteria</taxon>
        <taxon>Chromatiales</taxon>
        <taxon>Chromatiaceae</taxon>
        <taxon>Thiospirillum</taxon>
    </lineage>
</organism>
<dbReference type="SUPFAM" id="SSF74653">
    <property type="entry name" value="TolA/TonB C-terminal domain"/>
    <property type="match status" value="1"/>
</dbReference>
<keyword evidence="4" id="KW-0472">Membrane</keyword>
<keyword evidence="3" id="KW-1133">Transmembrane helix</keyword>
<feature type="compositionally biased region" description="Pro residues" evidence="5">
    <location>
        <begin position="94"/>
        <end position="115"/>
    </location>
</feature>
<sequence>MPSWSLPTIGAIDELLTEQPPPRHQNRFYVQRFSAALALATAWHLALLWVFEQRWTAPAPPPKSPPPSVVMVQLLPLPPVTRQLESAPPLANQPAPPIQSSSPPPPVTAAPPPPAVSATTALLSNLTPTVDWSAAIKSPQSTAGVKSPLPPFVKGGEEDDFFVKGKESPPPFAKGEESSPPFAKLHPPLSSPPPFAKWGEEEDFFVKGGESSPPFAKGGEGGFSSGQQRGFPEQITTAGILSSQAATVAQLSQQDQSVSQTGERRVRVNAASRDPRYASYLDAWRRKVEAIGALNYPDAARHQASARSLVLQTSVRADGSLAAVRVLRSSGEAALDQAAVQIVTLAAPFAPLPDSIRARADVLDITRIWRFVPRLASD</sequence>
<gene>
    <name evidence="7" type="ORF">HUK38_03000</name>
</gene>
<dbReference type="InterPro" id="IPR037682">
    <property type="entry name" value="TonB_C"/>
</dbReference>
<feature type="domain" description="TonB C-terminal" evidence="6">
    <location>
        <begin position="281"/>
        <end position="378"/>
    </location>
</feature>
<proteinExistence type="predicted"/>